<name>A0A6A4SNI1_SCOMX</name>
<evidence type="ECO:0000313" key="2">
    <source>
        <dbReference type="EMBL" id="KAF0035543.1"/>
    </source>
</evidence>
<gene>
    <name evidence="2" type="ORF">F2P81_013301</name>
</gene>
<dbReference type="EMBL" id="VEVO01000011">
    <property type="protein sequence ID" value="KAF0035543.1"/>
    <property type="molecule type" value="Genomic_DNA"/>
</dbReference>
<protein>
    <submittedName>
        <fullName evidence="2">Uncharacterized protein</fullName>
    </submittedName>
</protein>
<comment type="caution">
    <text evidence="2">The sequence shown here is derived from an EMBL/GenBank/DDBJ whole genome shotgun (WGS) entry which is preliminary data.</text>
</comment>
<organism evidence="2 3">
    <name type="scientific">Scophthalmus maximus</name>
    <name type="common">Turbot</name>
    <name type="synonym">Psetta maxima</name>
    <dbReference type="NCBI Taxonomy" id="52904"/>
    <lineage>
        <taxon>Eukaryota</taxon>
        <taxon>Metazoa</taxon>
        <taxon>Chordata</taxon>
        <taxon>Craniata</taxon>
        <taxon>Vertebrata</taxon>
        <taxon>Euteleostomi</taxon>
        <taxon>Actinopterygii</taxon>
        <taxon>Neopterygii</taxon>
        <taxon>Teleostei</taxon>
        <taxon>Neoteleostei</taxon>
        <taxon>Acanthomorphata</taxon>
        <taxon>Carangaria</taxon>
        <taxon>Pleuronectiformes</taxon>
        <taxon>Pleuronectoidei</taxon>
        <taxon>Scophthalmidae</taxon>
        <taxon>Scophthalmus</taxon>
    </lineage>
</organism>
<sequence length="128" mass="14666">MLGSVALSVAASTNWTWHLERKKKSHVHRSVNRSVTSSSSSRLLFVLQRPCDGSDEDTDHSSVTDKLQEVSSTKRKLFSTSRVNFHQHERRADEHTEQRLVKDFGKRQMRDNLSFDTRRPNSQSGVAN</sequence>
<feature type="compositionally biased region" description="Basic and acidic residues" evidence="1">
    <location>
        <begin position="59"/>
        <end position="68"/>
    </location>
</feature>
<feature type="region of interest" description="Disordered" evidence="1">
    <location>
        <begin position="81"/>
        <end position="128"/>
    </location>
</feature>
<dbReference type="AlphaFoldDB" id="A0A6A4SNI1"/>
<feature type="region of interest" description="Disordered" evidence="1">
    <location>
        <begin position="52"/>
        <end position="71"/>
    </location>
</feature>
<reference evidence="2 3" key="1">
    <citation type="submission" date="2019-06" db="EMBL/GenBank/DDBJ databases">
        <title>Draft genomes of female and male turbot (Scophthalmus maximus).</title>
        <authorList>
            <person name="Xu H."/>
            <person name="Xu X.-W."/>
            <person name="Shao C."/>
            <person name="Chen S."/>
        </authorList>
    </citation>
    <scope>NUCLEOTIDE SEQUENCE [LARGE SCALE GENOMIC DNA]</scope>
    <source>
        <strain evidence="2">Ysfricsl-2016a</strain>
        <tissue evidence="2">Blood</tissue>
    </source>
</reference>
<feature type="compositionally biased region" description="Basic and acidic residues" evidence="1">
    <location>
        <begin position="86"/>
        <end position="110"/>
    </location>
</feature>
<proteinExistence type="predicted"/>
<accession>A0A6A4SNI1</accession>
<dbReference type="Proteomes" id="UP000438429">
    <property type="component" value="Unassembled WGS sequence"/>
</dbReference>
<evidence type="ECO:0000313" key="3">
    <source>
        <dbReference type="Proteomes" id="UP000438429"/>
    </source>
</evidence>
<evidence type="ECO:0000256" key="1">
    <source>
        <dbReference type="SAM" id="MobiDB-lite"/>
    </source>
</evidence>